<dbReference type="PATRIC" id="fig|700597.3.peg.5173"/>
<accession>G2GIC8</accession>
<dbReference type="RefSeq" id="WP_007500545.1">
    <property type="nucleotide sequence ID" value="NZ_AGBF01000125.1"/>
</dbReference>
<dbReference type="AlphaFoldDB" id="G2GIC8"/>
<dbReference type="EMBL" id="AGBF01000125">
    <property type="protein sequence ID" value="EGX56747.1"/>
    <property type="molecule type" value="Genomic_DNA"/>
</dbReference>
<keyword evidence="3" id="KW-1185">Reference proteome</keyword>
<organism evidence="2 3">
    <name type="scientific">Streptomyces zinciresistens K42</name>
    <dbReference type="NCBI Taxonomy" id="700597"/>
    <lineage>
        <taxon>Bacteria</taxon>
        <taxon>Bacillati</taxon>
        <taxon>Actinomycetota</taxon>
        <taxon>Actinomycetes</taxon>
        <taxon>Kitasatosporales</taxon>
        <taxon>Streptomycetaceae</taxon>
        <taxon>Streptomyces</taxon>
    </lineage>
</organism>
<protein>
    <recommendedName>
        <fullName evidence="1">Competence protein CoiA nuclease-like domain-containing protein</fullName>
    </recommendedName>
</protein>
<evidence type="ECO:0000259" key="1">
    <source>
        <dbReference type="Pfam" id="PF06054"/>
    </source>
</evidence>
<comment type="caution">
    <text evidence="2">The sequence shown here is derived from an EMBL/GenBank/DDBJ whole genome shotgun (WGS) entry which is preliminary data.</text>
</comment>
<dbReference type="Proteomes" id="UP000004217">
    <property type="component" value="Unassembled WGS sequence"/>
</dbReference>
<sequence>MPLTARLHGHGTLDATLDGLGCGLAWEAVYRVRPRPVLACTQCGLPMHAKVSGRGGRFFAHDRRTTACAAAGETEEHRSLKRALAAAAREAGHRAELEASAAHGGWRADVLVTTAGGRLTALEAQLSSAPLDDVLARTRRYQDDGVGVVWFTHRAARWLAHVPAARLYRPAAPDRPWSRLHPLVSRFSVVSCGEVCDPSPSWHGPVHAGWDHDEERTLTEFVADALNGRLVPRTSTTALGTRYDGWAAPEDVKAADDYAASPQAAPPAPA</sequence>
<reference evidence="2 3" key="1">
    <citation type="submission" date="2011-08" db="EMBL/GenBank/DDBJ databases">
        <authorList>
            <person name="Lin Y."/>
            <person name="Hao X."/>
            <person name="Johnstone L."/>
            <person name="Miller S.J."/>
            <person name="Wei G."/>
            <person name="Rensing C."/>
        </authorList>
    </citation>
    <scope>NUCLEOTIDE SEQUENCE [LARGE SCALE GENOMIC DNA]</scope>
    <source>
        <strain evidence="2 3">K42</strain>
    </source>
</reference>
<dbReference type="Pfam" id="PF06054">
    <property type="entry name" value="CoiA_nuc"/>
    <property type="match status" value="1"/>
</dbReference>
<gene>
    <name evidence="2" type="ORF">SZN_26341</name>
</gene>
<dbReference type="InterPro" id="IPR010330">
    <property type="entry name" value="CoiA_nuc"/>
</dbReference>
<evidence type="ECO:0000313" key="2">
    <source>
        <dbReference type="EMBL" id="EGX56747.1"/>
    </source>
</evidence>
<dbReference type="OrthoDB" id="4916564at2"/>
<name>G2GIC8_9ACTN</name>
<proteinExistence type="predicted"/>
<feature type="domain" description="Competence protein CoiA nuclease-like" evidence="1">
    <location>
        <begin position="73"/>
        <end position="152"/>
    </location>
</feature>
<evidence type="ECO:0000313" key="3">
    <source>
        <dbReference type="Proteomes" id="UP000004217"/>
    </source>
</evidence>